<dbReference type="Proteomes" id="UP000308652">
    <property type="component" value="Unassembled WGS sequence"/>
</dbReference>
<name>A0A5C3M185_9AGAR</name>
<keyword evidence="2" id="KW-1185">Reference proteome</keyword>
<evidence type="ECO:0000313" key="1">
    <source>
        <dbReference type="EMBL" id="TFK38765.1"/>
    </source>
</evidence>
<protein>
    <submittedName>
        <fullName evidence="1">Uncharacterized protein</fullName>
    </submittedName>
</protein>
<organism evidence="1 2">
    <name type="scientific">Crucibulum laeve</name>
    <dbReference type="NCBI Taxonomy" id="68775"/>
    <lineage>
        <taxon>Eukaryota</taxon>
        <taxon>Fungi</taxon>
        <taxon>Dikarya</taxon>
        <taxon>Basidiomycota</taxon>
        <taxon>Agaricomycotina</taxon>
        <taxon>Agaricomycetes</taxon>
        <taxon>Agaricomycetidae</taxon>
        <taxon>Agaricales</taxon>
        <taxon>Agaricineae</taxon>
        <taxon>Nidulariaceae</taxon>
        <taxon>Crucibulum</taxon>
    </lineage>
</organism>
<dbReference type="AlphaFoldDB" id="A0A5C3M185"/>
<reference evidence="1 2" key="1">
    <citation type="journal article" date="2019" name="Nat. Ecol. Evol.">
        <title>Megaphylogeny resolves global patterns of mushroom evolution.</title>
        <authorList>
            <person name="Varga T."/>
            <person name="Krizsan K."/>
            <person name="Foldi C."/>
            <person name="Dima B."/>
            <person name="Sanchez-Garcia M."/>
            <person name="Sanchez-Ramirez S."/>
            <person name="Szollosi G.J."/>
            <person name="Szarkandi J.G."/>
            <person name="Papp V."/>
            <person name="Albert L."/>
            <person name="Andreopoulos W."/>
            <person name="Angelini C."/>
            <person name="Antonin V."/>
            <person name="Barry K.W."/>
            <person name="Bougher N.L."/>
            <person name="Buchanan P."/>
            <person name="Buyck B."/>
            <person name="Bense V."/>
            <person name="Catcheside P."/>
            <person name="Chovatia M."/>
            <person name="Cooper J."/>
            <person name="Damon W."/>
            <person name="Desjardin D."/>
            <person name="Finy P."/>
            <person name="Geml J."/>
            <person name="Haridas S."/>
            <person name="Hughes K."/>
            <person name="Justo A."/>
            <person name="Karasinski D."/>
            <person name="Kautmanova I."/>
            <person name="Kiss B."/>
            <person name="Kocsube S."/>
            <person name="Kotiranta H."/>
            <person name="LaButti K.M."/>
            <person name="Lechner B.E."/>
            <person name="Liimatainen K."/>
            <person name="Lipzen A."/>
            <person name="Lukacs Z."/>
            <person name="Mihaltcheva S."/>
            <person name="Morgado L.N."/>
            <person name="Niskanen T."/>
            <person name="Noordeloos M.E."/>
            <person name="Ohm R.A."/>
            <person name="Ortiz-Santana B."/>
            <person name="Ovrebo C."/>
            <person name="Racz N."/>
            <person name="Riley R."/>
            <person name="Savchenko A."/>
            <person name="Shiryaev A."/>
            <person name="Soop K."/>
            <person name="Spirin V."/>
            <person name="Szebenyi C."/>
            <person name="Tomsovsky M."/>
            <person name="Tulloss R.E."/>
            <person name="Uehling J."/>
            <person name="Grigoriev I.V."/>
            <person name="Vagvolgyi C."/>
            <person name="Papp T."/>
            <person name="Martin F.M."/>
            <person name="Miettinen O."/>
            <person name="Hibbett D.S."/>
            <person name="Nagy L.G."/>
        </authorList>
    </citation>
    <scope>NUCLEOTIDE SEQUENCE [LARGE SCALE GENOMIC DNA]</scope>
    <source>
        <strain evidence="1 2">CBS 166.37</strain>
    </source>
</reference>
<sequence length="79" mass="9165">MAFLAASLPAFYLLSKVVKVLRTTHRNLSVTVAKISYPPVIFPICIFHELVTKFYVRKRSYTFRAVTRLHFTFLTLQSV</sequence>
<dbReference type="EMBL" id="ML213602">
    <property type="protein sequence ID" value="TFK38765.1"/>
    <property type="molecule type" value="Genomic_DNA"/>
</dbReference>
<accession>A0A5C3M185</accession>
<proteinExistence type="predicted"/>
<evidence type="ECO:0000313" key="2">
    <source>
        <dbReference type="Proteomes" id="UP000308652"/>
    </source>
</evidence>
<gene>
    <name evidence="1" type="ORF">BDQ12DRAFT_683292</name>
</gene>